<keyword evidence="3" id="KW-1185">Reference proteome</keyword>
<reference evidence="3" key="1">
    <citation type="submission" date="2017-06" db="EMBL/GenBank/DDBJ databases">
        <authorList>
            <person name="Zhao X."/>
        </authorList>
    </citation>
    <scope>NUCLEOTIDE SEQUENCE [LARGE SCALE GENOMIC DNA]</scope>
</reference>
<gene>
    <name evidence="2" type="ORF">2050HW_00133</name>
</gene>
<name>A0A289ZTT0_9CAUD</name>
<evidence type="ECO:0000256" key="1">
    <source>
        <dbReference type="SAM" id="MobiDB-lite"/>
    </source>
</evidence>
<sequence>MASKSRIKRIESKKLNATPRAPIKDSVALNPDDMDKMSSKTIARLERRTKLIY</sequence>
<proteinExistence type="predicted"/>
<dbReference type="EMBL" id="MF285618">
    <property type="protein sequence ID" value="ATA65468.1"/>
    <property type="molecule type" value="Genomic_DNA"/>
</dbReference>
<protein>
    <submittedName>
        <fullName evidence="2">Uncharacterized protein</fullName>
    </submittedName>
</protein>
<dbReference type="Proteomes" id="UP000223363">
    <property type="component" value="Segment"/>
</dbReference>
<organism evidence="2 3">
    <name type="scientific">Serratia phage vB_SmaM_ 2050HW</name>
    <dbReference type="NCBI Taxonomy" id="2024252"/>
    <lineage>
        <taxon>Viruses</taxon>
        <taxon>Duplodnaviria</taxon>
        <taxon>Heunggongvirae</taxon>
        <taxon>Uroviricota</taxon>
        <taxon>Caudoviricetes</taxon>
        <taxon>Chimalliviridae</taxon>
        <taxon>Moabitevirus</taxon>
        <taxon>Moabitevirus mv2050HW</taxon>
    </lineage>
</organism>
<evidence type="ECO:0000313" key="3">
    <source>
        <dbReference type="Proteomes" id="UP000223363"/>
    </source>
</evidence>
<evidence type="ECO:0000313" key="2">
    <source>
        <dbReference type="EMBL" id="ATA65468.1"/>
    </source>
</evidence>
<accession>A0A289ZTT0</accession>
<feature type="region of interest" description="Disordered" evidence="1">
    <location>
        <begin position="1"/>
        <end position="34"/>
    </location>
</feature>